<keyword evidence="1" id="KW-0472">Membrane</keyword>
<feature type="transmembrane region" description="Helical" evidence="1">
    <location>
        <begin position="9"/>
        <end position="31"/>
    </location>
</feature>
<dbReference type="AlphaFoldDB" id="A0A0H3F6X2"/>
<gene>
    <name evidence="2" type="ordered locus">Rahaq_1010</name>
</gene>
<dbReference type="KEGG" id="rah:Rahaq_1010"/>
<sequence length="36" mass="3871">MAFYSPKRIILYTASAIALLVIVGLVTYFTVGHLGA</sequence>
<accession>A0A0H3F6X2</accession>
<dbReference type="HOGENOM" id="CLU_3357999_0_0_6"/>
<proteinExistence type="predicted"/>
<dbReference type="Proteomes" id="UP000007257">
    <property type="component" value="Chromosome"/>
</dbReference>
<organism evidence="2 3">
    <name type="scientific">Rahnella sp. (strain Y9602)</name>
    <dbReference type="NCBI Taxonomy" id="2703885"/>
    <lineage>
        <taxon>Bacteria</taxon>
        <taxon>Pseudomonadati</taxon>
        <taxon>Pseudomonadota</taxon>
        <taxon>Gammaproteobacteria</taxon>
        <taxon>Enterobacterales</taxon>
        <taxon>Yersiniaceae</taxon>
        <taxon>Rahnella</taxon>
    </lineage>
</organism>
<protein>
    <submittedName>
        <fullName evidence="2">Uncharacterized protein</fullName>
    </submittedName>
</protein>
<evidence type="ECO:0000313" key="2">
    <source>
        <dbReference type="EMBL" id="ADW72633.1"/>
    </source>
</evidence>
<name>A0A0H3F6X2_RAHSY</name>
<reference evidence="3" key="1">
    <citation type="submission" date="2011-01" db="EMBL/GenBank/DDBJ databases">
        <title>Complete sequence of chromosome of Rahnella sp. Y9602.</title>
        <authorList>
            <consortium name="US DOE Joint Genome Institute"/>
            <person name="Lucas S."/>
            <person name="Copeland A."/>
            <person name="Lapidus A."/>
            <person name="Cheng J.-F."/>
            <person name="Goodwin L."/>
            <person name="Pitluck S."/>
            <person name="Lu M."/>
            <person name="Detter J.C."/>
            <person name="Han C."/>
            <person name="Tapia R."/>
            <person name="Land M."/>
            <person name="Hauser L."/>
            <person name="Kyrpides N."/>
            <person name="Ivanova N."/>
            <person name="Ovchinnikova G."/>
            <person name="Pagani I."/>
            <person name="Sobecky P.A."/>
            <person name="Martinez R.J."/>
            <person name="Woyke T."/>
        </authorList>
    </citation>
    <scope>NUCLEOTIDE SEQUENCE [LARGE SCALE GENOMIC DNA]</scope>
    <source>
        <strain evidence="3">Y9602</strain>
    </source>
</reference>
<evidence type="ECO:0000256" key="1">
    <source>
        <dbReference type="SAM" id="Phobius"/>
    </source>
</evidence>
<dbReference type="EMBL" id="CP002505">
    <property type="protein sequence ID" value="ADW72633.1"/>
    <property type="molecule type" value="Genomic_DNA"/>
</dbReference>
<dbReference type="eggNOG" id="ENOG5031S9Z">
    <property type="taxonomic scope" value="Bacteria"/>
</dbReference>
<evidence type="ECO:0000313" key="3">
    <source>
        <dbReference type="Proteomes" id="UP000007257"/>
    </source>
</evidence>
<keyword evidence="1" id="KW-0812">Transmembrane</keyword>
<reference evidence="2 3" key="2">
    <citation type="journal article" date="2012" name="J. Bacteriol.">
        <title>Complete Genome Sequence of Rahnella sp. Strain Y9602, a Gammaproteobacterium Isolate from Metal- and Radionuclide-Contaminated Soil.</title>
        <authorList>
            <person name="Martinez R.J."/>
            <person name="Bruce D."/>
            <person name="Detter C."/>
            <person name="Goodwin L.A."/>
            <person name="Han J."/>
            <person name="Han C.S."/>
            <person name="Held B."/>
            <person name="Land M.L."/>
            <person name="Mikhailova N."/>
            <person name="Nolan M."/>
            <person name="Pennacchio L."/>
            <person name="Pitluck S."/>
            <person name="Tapia R."/>
            <person name="Woyke T."/>
            <person name="Sobecky P.A."/>
        </authorList>
    </citation>
    <scope>NUCLEOTIDE SEQUENCE [LARGE SCALE GENOMIC DNA]</scope>
    <source>
        <strain evidence="2 3">Y9602</strain>
    </source>
</reference>
<keyword evidence="1" id="KW-1133">Transmembrane helix</keyword>